<dbReference type="EMBL" id="CP051680">
    <property type="protein sequence ID" value="QJD82968.1"/>
    <property type="molecule type" value="Genomic_DNA"/>
</dbReference>
<proteinExistence type="predicted"/>
<protein>
    <submittedName>
        <fullName evidence="2">Amidase domain-containing protein</fullName>
    </submittedName>
</protein>
<evidence type="ECO:0000259" key="1">
    <source>
        <dbReference type="Pfam" id="PF12671"/>
    </source>
</evidence>
<dbReference type="RefSeq" id="WP_169279264.1">
    <property type="nucleotide sequence ID" value="NZ_CP051680.1"/>
</dbReference>
<dbReference type="PANTHER" id="PTHR40032">
    <property type="entry name" value="EXPORTED PROTEIN-RELATED"/>
    <property type="match status" value="1"/>
</dbReference>
<gene>
    <name evidence="2" type="ORF">HH215_07115</name>
</gene>
<feature type="domain" description="Putative amidase" evidence="1">
    <location>
        <begin position="200"/>
        <end position="368"/>
    </location>
</feature>
<reference evidence="2 3" key="1">
    <citation type="submission" date="2020-04" db="EMBL/GenBank/DDBJ databases">
        <title>Genome sequencing of novel species.</title>
        <authorList>
            <person name="Heo J."/>
            <person name="Kim S.-J."/>
            <person name="Kim J.-S."/>
            <person name="Hong S.-B."/>
            <person name="Kwon S.-W."/>
        </authorList>
    </citation>
    <scope>NUCLEOTIDE SEQUENCE [LARGE SCALE GENOMIC DNA]</scope>
    <source>
        <strain evidence="2 3">MFER-1</strain>
    </source>
</reference>
<dbReference type="InterPro" id="IPR024301">
    <property type="entry name" value="Amidase_6"/>
</dbReference>
<dbReference type="PANTHER" id="PTHR40032:SF1">
    <property type="entry name" value="EXPORTED PROTEIN"/>
    <property type="match status" value="1"/>
</dbReference>
<dbReference type="KEGG" id="cheb:HH215_07115"/>
<evidence type="ECO:0000313" key="2">
    <source>
        <dbReference type="EMBL" id="QJD82968.1"/>
    </source>
</evidence>
<keyword evidence="3" id="KW-1185">Reference proteome</keyword>
<accession>A0A7Z2VGW2</accession>
<evidence type="ECO:0000313" key="3">
    <source>
        <dbReference type="Proteomes" id="UP000502248"/>
    </source>
</evidence>
<organism evidence="2 3">
    <name type="scientific">Cohnella herbarum</name>
    <dbReference type="NCBI Taxonomy" id="2728023"/>
    <lineage>
        <taxon>Bacteria</taxon>
        <taxon>Bacillati</taxon>
        <taxon>Bacillota</taxon>
        <taxon>Bacilli</taxon>
        <taxon>Bacillales</taxon>
        <taxon>Paenibacillaceae</taxon>
        <taxon>Cohnella</taxon>
    </lineage>
</organism>
<sequence>MQRIMAVIVAIGFVLNTYGVVDAAAQSKSNTELEIVNFLQQLFDARSRFLLSNDNEMLNRYYLSMEKASRHALQQEMIRKEYIQAWATRRKVRFERVHSHIRVPRIRIDGNRAKVSVVLSQKLEYSYSEPFSVFQSFGIGTRHALTLIQTDGKWHVLREWYSDPLNENPRLISATNDNFPNPLIQEHTKRNRSNEGKLGYQRDRAIAYANKYAGAAWGAGNNNRYNLNYRDYTSDGGDCTNYASQVIGDPHEGGGLRMTTNWRYWFRSGGSHTWIQTDRFRKFLLASGYVSVISAGTFEEITKPSPQRPYGDIGELKPGDLIAYILHGDDVDHFGVLVGYDDNGYPLVNSHTADRIGVPFDLGWDQHTRYQLIHILD</sequence>
<dbReference type="Proteomes" id="UP000502248">
    <property type="component" value="Chromosome"/>
</dbReference>
<dbReference type="Pfam" id="PF12671">
    <property type="entry name" value="Amidase_6"/>
    <property type="match status" value="1"/>
</dbReference>
<name>A0A7Z2VGW2_9BACL</name>
<dbReference type="AlphaFoldDB" id="A0A7Z2VGW2"/>